<dbReference type="SUPFAM" id="SSF51735">
    <property type="entry name" value="NAD(P)-binding Rossmann-fold domains"/>
    <property type="match status" value="1"/>
</dbReference>
<dbReference type="InterPro" id="IPR020904">
    <property type="entry name" value="Sc_DH/Rdtase_CS"/>
</dbReference>
<dbReference type="PANTHER" id="PTHR48107:SF7">
    <property type="entry name" value="RE15974P"/>
    <property type="match status" value="1"/>
</dbReference>
<keyword evidence="5" id="KW-1185">Reference proteome</keyword>
<dbReference type="PROSITE" id="PS00061">
    <property type="entry name" value="ADH_SHORT"/>
    <property type="match status" value="1"/>
</dbReference>
<keyword evidence="3" id="KW-0560">Oxidoreductase</keyword>
<dbReference type="PRINTS" id="PR00081">
    <property type="entry name" value="GDHRDH"/>
</dbReference>
<keyword evidence="2" id="KW-0521">NADP</keyword>
<accession>A0ABR1J257</accession>
<evidence type="ECO:0000256" key="1">
    <source>
        <dbReference type="ARBA" id="ARBA00006484"/>
    </source>
</evidence>
<sequence length="314" mass="33033">MHALLLHTPLHSILPELLSKLEAAFRFLAQKIRIHNYPTVESEPKVDYGNGAYSAVQNASVVNPASLEGKVAVVTGSSKSIGASIAKELASQGANVVVNYINDFKSADELVLFIQSLGKGKAISVKADAGTISGSKALIDETIRAFGRLDILILNAGIMGSKTLEQIDEPFIDAHFNMNVKGPLFLVKAAVEALSTPGGRIIFFSTSLTTASSVLPNALCYVASKAAIEQVSRVLAKDLGPRGITVNTISPGPVDTPLFREGKPQHVIDSIAAQCPGNRLGTPDDIAPVVAFLASPAAQWVNGQVIRVNGGFVV</sequence>
<evidence type="ECO:0000313" key="5">
    <source>
        <dbReference type="Proteomes" id="UP001498398"/>
    </source>
</evidence>
<evidence type="ECO:0008006" key="6">
    <source>
        <dbReference type="Google" id="ProtNLM"/>
    </source>
</evidence>
<proteinExistence type="inferred from homology"/>
<dbReference type="PRINTS" id="PR00080">
    <property type="entry name" value="SDRFAMILY"/>
</dbReference>
<organism evidence="4 5">
    <name type="scientific">Marasmiellus scandens</name>
    <dbReference type="NCBI Taxonomy" id="2682957"/>
    <lineage>
        <taxon>Eukaryota</taxon>
        <taxon>Fungi</taxon>
        <taxon>Dikarya</taxon>
        <taxon>Basidiomycota</taxon>
        <taxon>Agaricomycotina</taxon>
        <taxon>Agaricomycetes</taxon>
        <taxon>Agaricomycetidae</taxon>
        <taxon>Agaricales</taxon>
        <taxon>Marasmiineae</taxon>
        <taxon>Omphalotaceae</taxon>
        <taxon>Marasmiellus</taxon>
    </lineage>
</organism>
<comment type="similarity">
    <text evidence="1">Belongs to the short-chain dehydrogenases/reductases (SDR) family.</text>
</comment>
<dbReference type="EMBL" id="JBANRG010000052">
    <property type="protein sequence ID" value="KAK7444025.1"/>
    <property type="molecule type" value="Genomic_DNA"/>
</dbReference>
<dbReference type="Gene3D" id="3.40.50.720">
    <property type="entry name" value="NAD(P)-binding Rossmann-like Domain"/>
    <property type="match status" value="1"/>
</dbReference>
<dbReference type="Proteomes" id="UP001498398">
    <property type="component" value="Unassembled WGS sequence"/>
</dbReference>
<dbReference type="CDD" id="cd05362">
    <property type="entry name" value="THN_reductase-like_SDR_c"/>
    <property type="match status" value="1"/>
</dbReference>
<protein>
    <recommendedName>
        <fullName evidence="6">NAD(P)-binding protein</fullName>
    </recommendedName>
</protein>
<evidence type="ECO:0000256" key="3">
    <source>
        <dbReference type="ARBA" id="ARBA00023002"/>
    </source>
</evidence>
<name>A0ABR1J257_9AGAR</name>
<gene>
    <name evidence="4" type="ORF">VKT23_015421</name>
</gene>
<dbReference type="Pfam" id="PF13561">
    <property type="entry name" value="adh_short_C2"/>
    <property type="match status" value="1"/>
</dbReference>
<evidence type="ECO:0000313" key="4">
    <source>
        <dbReference type="EMBL" id="KAK7444025.1"/>
    </source>
</evidence>
<dbReference type="PANTHER" id="PTHR48107">
    <property type="entry name" value="NADPH-DEPENDENT ALDEHYDE REDUCTASE-LIKE PROTEIN, CHLOROPLASTIC-RELATED"/>
    <property type="match status" value="1"/>
</dbReference>
<evidence type="ECO:0000256" key="2">
    <source>
        <dbReference type="ARBA" id="ARBA00022857"/>
    </source>
</evidence>
<reference evidence="4 5" key="1">
    <citation type="submission" date="2024-01" db="EMBL/GenBank/DDBJ databases">
        <title>A draft genome for the cacao thread blight pathogen Marasmiellus scandens.</title>
        <authorList>
            <person name="Baruah I.K."/>
            <person name="Leung J."/>
            <person name="Bukari Y."/>
            <person name="Amoako-Attah I."/>
            <person name="Meinhardt L.W."/>
            <person name="Bailey B.A."/>
            <person name="Cohen S.P."/>
        </authorList>
    </citation>
    <scope>NUCLEOTIDE SEQUENCE [LARGE SCALE GENOMIC DNA]</scope>
    <source>
        <strain evidence="4 5">GH-19</strain>
    </source>
</reference>
<dbReference type="InterPro" id="IPR002347">
    <property type="entry name" value="SDR_fam"/>
</dbReference>
<dbReference type="InterPro" id="IPR036291">
    <property type="entry name" value="NAD(P)-bd_dom_sf"/>
</dbReference>
<comment type="caution">
    <text evidence="4">The sequence shown here is derived from an EMBL/GenBank/DDBJ whole genome shotgun (WGS) entry which is preliminary data.</text>
</comment>